<protein>
    <submittedName>
        <fullName evidence="2">Uncharacterized protein</fullName>
    </submittedName>
</protein>
<keyword evidence="1" id="KW-0732">Signal</keyword>
<dbReference type="Proteomes" id="UP000186406">
    <property type="component" value="Unassembled WGS sequence"/>
</dbReference>
<evidence type="ECO:0000313" key="3">
    <source>
        <dbReference type="Proteomes" id="UP000186406"/>
    </source>
</evidence>
<gene>
    <name evidence="2" type="ORF">SAMN02745172_02675</name>
</gene>
<feature type="chain" id="PRO_5013065558" evidence="1">
    <location>
        <begin position="26"/>
        <end position="154"/>
    </location>
</feature>
<dbReference type="OrthoDB" id="9808546at2"/>
<proteinExistence type="predicted"/>
<feature type="signal peptide" evidence="1">
    <location>
        <begin position="1"/>
        <end position="25"/>
    </location>
</feature>
<keyword evidence="3" id="KW-1185">Reference proteome</keyword>
<evidence type="ECO:0000313" key="2">
    <source>
        <dbReference type="EMBL" id="SHO66025.1"/>
    </source>
</evidence>
<dbReference type="RefSeq" id="WP_073629483.1">
    <property type="nucleotide sequence ID" value="NZ_FRXO01000005.1"/>
</dbReference>
<reference evidence="2 3" key="1">
    <citation type="submission" date="2016-12" db="EMBL/GenBank/DDBJ databases">
        <authorList>
            <person name="Song W.-J."/>
            <person name="Kurnit D.M."/>
        </authorList>
    </citation>
    <scope>NUCLEOTIDE SEQUENCE [LARGE SCALE GENOMIC DNA]</scope>
    <source>
        <strain evidence="2 3">DSM 19599</strain>
    </source>
</reference>
<dbReference type="AlphaFoldDB" id="A0A1M7ZMA6"/>
<evidence type="ECO:0000256" key="1">
    <source>
        <dbReference type="SAM" id="SignalP"/>
    </source>
</evidence>
<accession>A0A1M7ZMA6</accession>
<organism evidence="2 3">
    <name type="scientific">Pseudoxanthobacter soli DSM 19599</name>
    <dbReference type="NCBI Taxonomy" id="1123029"/>
    <lineage>
        <taxon>Bacteria</taxon>
        <taxon>Pseudomonadati</taxon>
        <taxon>Pseudomonadota</taxon>
        <taxon>Alphaproteobacteria</taxon>
        <taxon>Hyphomicrobiales</taxon>
        <taxon>Segnochrobactraceae</taxon>
        <taxon>Pseudoxanthobacter</taxon>
    </lineage>
</organism>
<sequence length="154" mass="16001">MSARHSPLLACVLAVTALAVQPAFAADLATPAPLPGMAAAKAPVPACDDSAVQSAVARSIARAIPSYYDGVTVQGASHILETGVVVGPENPYAKRYCSAQLALSSGMVNPAYYVIAQNYGFVGVSWNVETCMTGKDKWFVYGANCSTVMMPPSQ</sequence>
<name>A0A1M7ZMA6_9HYPH</name>
<dbReference type="EMBL" id="FRXO01000005">
    <property type="protein sequence ID" value="SHO66025.1"/>
    <property type="molecule type" value="Genomic_DNA"/>
</dbReference>